<gene>
    <name evidence="1" type="ORF">BN2475_750003</name>
</gene>
<organism evidence="1 2">
    <name type="scientific">Paraburkholderia ribeironis</name>
    <dbReference type="NCBI Taxonomy" id="1247936"/>
    <lineage>
        <taxon>Bacteria</taxon>
        <taxon>Pseudomonadati</taxon>
        <taxon>Pseudomonadota</taxon>
        <taxon>Betaproteobacteria</taxon>
        <taxon>Burkholderiales</taxon>
        <taxon>Burkholderiaceae</taxon>
        <taxon>Paraburkholderia</taxon>
    </lineage>
</organism>
<dbReference type="EMBL" id="CYGX02000075">
    <property type="protein sequence ID" value="SIT47481.1"/>
    <property type="molecule type" value="Genomic_DNA"/>
</dbReference>
<protein>
    <submittedName>
        <fullName evidence="1">Uncharacterized protein</fullName>
    </submittedName>
</protein>
<reference evidence="1 2" key="1">
    <citation type="submission" date="2016-12" db="EMBL/GenBank/DDBJ databases">
        <authorList>
            <person name="Song W.-J."/>
            <person name="Kurnit D.M."/>
        </authorList>
    </citation>
    <scope>NUCLEOTIDE SEQUENCE [LARGE SCALE GENOMIC DNA]</scope>
    <source>
        <strain evidence="1 2">STM7296</strain>
    </source>
</reference>
<accession>A0A1N7SJ82</accession>
<sequence length="91" mass="10390">MGRPTDEPAMTTRRDIDWLFLGRHFDRELSFCVLDGICVTSSAFEPRRNDGRRWPVARTCTDYALGQALRARGRQAWESLCLACRSVLAGR</sequence>
<dbReference type="AlphaFoldDB" id="A0A1N7SJ82"/>
<name>A0A1N7SJ82_9BURK</name>
<keyword evidence="2" id="KW-1185">Reference proteome</keyword>
<dbReference type="STRING" id="1247936.BN2475_750003"/>
<dbReference type="Proteomes" id="UP000187012">
    <property type="component" value="Unassembled WGS sequence"/>
</dbReference>
<evidence type="ECO:0000313" key="2">
    <source>
        <dbReference type="Proteomes" id="UP000187012"/>
    </source>
</evidence>
<evidence type="ECO:0000313" key="1">
    <source>
        <dbReference type="EMBL" id="SIT47481.1"/>
    </source>
</evidence>
<proteinExistence type="predicted"/>